<keyword evidence="3" id="KW-1185">Reference proteome</keyword>
<accession>B8JG23</accession>
<dbReference type="KEGG" id="acp:A2cp1_3091"/>
<dbReference type="SUPFAM" id="SSF51182">
    <property type="entry name" value="RmlC-like cupins"/>
    <property type="match status" value="1"/>
</dbReference>
<gene>
    <name evidence="2" type="ordered locus">A2cp1_3091</name>
</gene>
<dbReference type="PANTHER" id="PTHR38599">
    <property type="entry name" value="CUPIN DOMAIN PROTEIN (AFU_ORTHOLOGUE AFUA_3G13620)"/>
    <property type="match status" value="1"/>
</dbReference>
<dbReference type="InterPro" id="IPR013096">
    <property type="entry name" value="Cupin_2"/>
</dbReference>
<dbReference type="InterPro" id="IPR011051">
    <property type="entry name" value="RmlC_Cupin_sf"/>
</dbReference>
<evidence type="ECO:0000313" key="3">
    <source>
        <dbReference type="Proteomes" id="UP000007089"/>
    </source>
</evidence>
<dbReference type="HOGENOM" id="CLU_137310_0_0_7"/>
<dbReference type="AlphaFoldDB" id="B8JG23"/>
<dbReference type="Proteomes" id="UP000007089">
    <property type="component" value="Chromosome"/>
</dbReference>
<feature type="domain" description="Cupin type-2" evidence="1">
    <location>
        <begin position="86"/>
        <end position="147"/>
    </location>
</feature>
<dbReference type="Pfam" id="PF07883">
    <property type="entry name" value="Cupin_2"/>
    <property type="match status" value="1"/>
</dbReference>
<dbReference type="PANTHER" id="PTHR38599:SF1">
    <property type="entry name" value="CUPIN DOMAIN PROTEIN (AFU_ORTHOLOGUE AFUA_3G13620)"/>
    <property type="match status" value="1"/>
</dbReference>
<evidence type="ECO:0000259" key="1">
    <source>
        <dbReference type="Pfam" id="PF07883"/>
    </source>
</evidence>
<protein>
    <submittedName>
        <fullName evidence="2">Cupin 2 conserved barrel domain protein</fullName>
    </submittedName>
</protein>
<dbReference type="EMBL" id="CP001359">
    <property type="protein sequence ID" value="ACL66426.1"/>
    <property type="molecule type" value="Genomic_DNA"/>
</dbReference>
<proteinExistence type="predicted"/>
<dbReference type="RefSeq" id="WP_012634151.1">
    <property type="nucleotide sequence ID" value="NC_011891.1"/>
</dbReference>
<reference evidence="2" key="1">
    <citation type="submission" date="2009-01" db="EMBL/GenBank/DDBJ databases">
        <title>Complete sequence of Anaeromyxobacter dehalogenans 2CP-1.</title>
        <authorList>
            <consortium name="US DOE Joint Genome Institute"/>
            <person name="Lucas S."/>
            <person name="Copeland A."/>
            <person name="Lapidus A."/>
            <person name="Glavina del Rio T."/>
            <person name="Dalin E."/>
            <person name="Tice H."/>
            <person name="Bruce D."/>
            <person name="Goodwin L."/>
            <person name="Pitluck S."/>
            <person name="Saunders E."/>
            <person name="Brettin T."/>
            <person name="Detter J.C."/>
            <person name="Han C."/>
            <person name="Larimer F."/>
            <person name="Land M."/>
            <person name="Hauser L."/>
            <person name="Kyrpides N."/>
            <person name="Ovchinnikova G."/>
            <person name="Beliaev A.S."/>
            <person name="Richardson P."/>
        </authorList>
    </citation>
    <scope>NUCLEOTIDE SEQUENCE</scope>
    <source>
        <strain evidence="2">2CP-1</strain>
    </source>
</reference>
<dbReference type="Gene3D" id="2.60.120.10">
    <property type="entry name" value="Jelly Rolls"/>
    <property type="match status" value="1"/>
</dbReference>
<organism evidence="2 3">
    <name type="scientific">Anaeromyxobacter dehalogenans (strain ATCC BAA-258 / DSM 21875 / 2CP-1)</name>
    <dbReference type="NCBI Taxonomy" id="455488"/>
    <lineage>
        <taxon>Bacteria</taxon>
        <taxon>Pseudomonadati</taxon>
        <taxon>Myxococcota</taxon>
        <taxon>Myxococcia</taxon>
        <taxon>Myxococcales</taxon>
        <taxon>Cystobacterineae</taxon>
        <taxon>Anaeromyxobacteraceae</taxon>
        <taxon>Anaeromyxobacter</taxon>
    </lineage>
</organism>
<evidence type="ECO:0000313" key="2">
    <source>
        <dbReference type="EMBL" id="ACL66426.1"/>
    </source>
</evidence>
<dbReference type="InterPro" id="IPR014710">
    <property type="entry name" value="RmlC-like_jellyroll"/>
</dbReference>
<name>B8JG23_ANAD2</name>
<sequence>MRTSWNWMRVIGWLAMGALLFVGGAGATGQVGFTGSTYASGLLEDDVDVLNRVILPEGVAGSAQANLWLSLQKTRGPSFLFVQTNTWEPGATTGWHTHPGHSLIIVTQGTITAYDADCTPRTYSAGQVFVDQGGDHVHVLRNESTAEKAATVAVQLVPASERNRRRGDANAPPGCPIL</sequence>